<keyword evidence="1" id="KW-1133">Transmembrane helix</keyword>
<accession>A0A8J8KBW3</accession>
<reference evidence="2" key="1">
    <citation type="submission" date="2020-06" db="EMBL/GenBank/DDBJ databases">
        <title>Haloterrigena sp. nov., an extremely halophilic archaeon isolated from a saline sediment.</title>
        <authorList>
            <person name="Liu B.-B."/>
        </authorList>
    </citation>
    <scope>NUCLEOTIDE SEQUENCE</scope>
    <source>
        <strain evidence="2">SYSU A121-1</strain>
    </source>
</reference>
<name>A0A8J8KBW3_9EURY</name>
<gene>
    <name evidence="2" type="ORF">HT576_12210</name>
</gene>
<dbReference type="OrthoDB" id="206202at2157"/>
<proteinExistence type="predicted"/>
<organism evidence="2 3">
    <name type="scientific">Haloterrigena gelatinilytica</name>
    <dbReference type="NCBI Taxonomy" id="2741724"/>
    <lineage>
        <taxon>Archaea</taxon>
        <taxon>Methanobacteriati</taxon>
        <taxon>Methanobacteriota</taxon>
        <taxon>Stenosarchaea group</taxon>
        <taxon>Halobacteria</taxon>
        <taxon>Halobacteriales</taxon>
        <taxon>Natrialbaceae</taxon>
        <taxon>Haloterrigena</taxon>
    </lineage>
</organism>
<dbReference type="Proteomes" id="UP000728647">
    <property type="component" value="Unassembled WGS sequence"/>
</dbReference>
<sequence length="202" mass="20201">MWPLDLCSVSGATGTGSVTPLTIGGLGFETLETIGPLERAGFLFAGTFVFAVVVLGLLQGYAPRTVTKARRSPVISICVGLPGLLVVGGLGSTGYLILGTDLGPFFGIPMIVLGGTIVPAFTALGFVAFGRSIAARLGRDRLSIGIVLGSLLAGIAGFSLALTVAVAGFAGALGIGAGVRVIMATGGTSRPDDRTVPPANEI</sequence>
<feature type="transmembrane region" description="Helical" evidence="1">
    <location>
        <begin position="142"/>
        <end position="175"/>
    </location>
</feature>
<evidence type="ECO:0000313" key="3">
    <source>
        <dbReference type="Proteomes" id="UP000728647"/>
    </source>
</evidence>
<dbReference type="AlphaFoldDB" id="A0A8J8KBW3"/>
<feature type="transmembrane region" description="Helical" evidence="1">
    <location>
        <begin position="40"/>
        <end position="62"/>
    </location>
</feature>
<comment type="caution">
    <text evidence="2">The sequence shown here is derived from an EMBL/GenBank/DDBJ whole genome shotgun (WGS) entry which is preliminary data.</text>
</comment>
<dbReference type="RefSeq" id="WP_174702173.1">
    <property type="nucleotide sequence ID" value="NZ_JABURA010000001.1"/>
</dbReference>
<protein>
    <submittedName>
        <fullName evidence="2">Uncharacterized protein</fullName>
    </submittedName>
</protein>
<keyword evidence="1" id="KW-0812">Transmembrane</keyword>
<keyword evidence="1" id="KW-0472">Membrane</keyword>
<evidence type="ECO:0000256" key="1">
    <source>
        <dbReference type="SAM" id="Phobius"/>
    </source>
</evidence>
<dbReference type="EMBL" id="JABURA010000001">
    <property type="protein sequence ID" value="NUB91780.1"/>
    <property type="molecule type" value="Genomic_DNA"/>
</dbReference>
<feature type="transmembrane region" description="Helical" evidence="1">
    <location>
        <begin position="74"/>
        <end position="98"/>
    </location>
</feature>
<feature type="transmembrane region" description="Helical" evidence="1">
    <location>
        <begin position="104"/>
        <end position="130"/>
    </location>
</feature>
<evidence type="ECO:0000313" key="2">
    <source>
        <dbReference type="EMBL" id="NUB91780.1"/>
    </source>
</evidence>